<dbReference type="Proteomes" id="UP001394346">
    <property type="component" value="Genome"/>
</dbReference>
<accession>A0A346HCG5</accession>
<gene>
    <name evidence="22 25" type="primary">HA</name>
</gene>
<keyword evidence="22" id="KW-0732">Signal</keyword>
<dbReference type="Gene3D" id="3.90.20.10">
    <property type="match status" value="1"/>
</dbReference>
<dbReference type="SUPFAM" id="SSF49818">
    <property type="entry name" value="Viral protein domain"/>
    <property type="match status" value="1"/>
</dbReference>
<evidence type="ECO:0000256" key="3">
    <source>
        <dbReference type="ARBA" id="ARBA00022506"/>
    </source>
</evidence>
<dbReference type="InterPro" id="IPR008980">
    <property type="entry name" value="Capsid_hemagglutn"/>
</dbReference>
<reference evidence="25" key="1">
    <citation type="submission" date="2018-08" db="EMBL/GenBank/DDBJ databases">
        <title>Whole genome assembly of Influenza A virus.</title>
        <authorList>
            <person name="Tan G."/>
            <person name="Pickett B."/>
            <person name="Fedorova N."/>
            <person name="Amedeo P."/>
            <person name="Hu L."/>
            <person name="Christensen J."/>
            <person name="Miller J."/>
            <person name="Durbin A."/>
            <person name="Williams T."/>
            <person name="Culhane M."/>
        </authorList>
    </citation>
    <scope>NUCLEOTIDE SEQUENCE</scope>
    <source>
        <strain evidence="25">A/ring-billed gull/Minnesota/OPMNAI0817/2017</strain>
    </source>
</reference>
<evidence type="ECO:0000256" key="8">
    <source>
        <dbReference type="ARBA" id="ARBA00022581"/>
    </source>
</evidence>
<evidence type="ECO:0000256" key="22">
    <source>
        <dbReference type="HAMAP-Rule" id="MF_04072"/>
    </source>
</evidence>
<dbReference type="Pfam" id="PF00509">
    <property type="entry name" value="Hemagglutinin"/>
    <property type="match status" value="1"/>
</dbReference>
<keyword evidence="11 22" id="KW-0946">Virion</keyword>
<dbReference type="EMBL" id="MH764042">
    <property type="protein sequence ID" value="AXO65592.1"/>
    <property type="molecule type" value="Viral_cRNA"/>
</dbReference>
<keyword evidence="4 22" id="KW-1170">Fusion of virus membrane with host endosomal membrane</keyword>
<dbReference type="SUPFAM" id="SSF58064">
    <property type="entry name" value="Influenza hemagglutinin (stalk)"/>
    <property type="match status" value="1"/>
</dbReference>
<dbReference type="GO" id="GO:0019031">
    <property type="term" value="C:viral envelope"/>
    <property type="evidence" value="ECO:0007669"/>
    <property type="project" value="UniProtKB-UniRule"/>
</dbReference>
<evidence type="ECO:0000256" key="16">
    <source>
        <dbReference type="ARBA" id="ARBA00023139"/>
    </source>
</evidence>
<keyword evidence="8 22" id="KW-0945">Host-virus interaction</keyword>
<keyword evidence="9 22" id="KW-1162">Viral penetration into host cytoplasm</keyword>
<keyword evidence="24" id="KW-0175">Coiled coil</keyword>
<dbReference type="GO" id="GO:0019062">
    <property type="term" value="P:virion attachment to host cell"/>
    <property type="evidence" value="ECO:0007669"/>
    <property type="project" value="UniProtKB-KW"/>
</dbReference>
<evidence type="ECO:0000256" key="18">
    <source>
        <dbReference type="ARBA" id="ARBA00023180"/>
    </source>
</evidence>
<keyword evidence="22" id="KW-0812">Transmembrane</keyword>
<evidence type="ECO:0000313" key="25">
    <source>
        <dbReference type="EMBL" id="AXO65592.1"/>
    </source>
</evidence>
<keyword evidence="15 22" id="KW-0472">Membrane</keyword>
<comment type="caution">
    <text evidence="22">Lacks conserved residue(s) required for the propagation of feature annotation.</text>
</comment>
<dbReference type="GO" id="GO:0016020">
    <property type="term" value="C:membrane"/>
    <property type="evidence" value="ECO:0007669"/>
    <property type="project" value="UniProtKB-UniRule"/>
</dbReference>
<keyword evidence="16 22" id="KW-0564">Palmitate</keyword>
<keyword evidence="10 22" id="KW-1161">Viral attachment to host cell</keyword>
<feature type="disulfide bond" evidence="22">
    <location>
        <begin position="73"/>
        <end position="85"/>
    </location>
</feature>
<evidence type="ECO:0000256" key="15">
    <source>
        <dbReference type="ARBA" id="ARBA00023136"/>
    </source>
</evidence>
<evidence type="ECO:0000256" key="7">
    <source>
        <dbReference type="ARBA" id="ARBA00022570"/>
    </source>
</evidence>
<evidence type="ECO:0000256" key="9">
    <source>
        <dbReference type="ARBA" id="ARBA00022595"/>
    </source>
</evidence>
<comment type="function">
    <text evidence="22">Binds to sialic acid-containing receptors on the cell surface, bringing about the attachment of the virus particle to the cell. This attachment induces virion internalization either through clathrin-dependent endocytosis or through clathrin- and caveolin-independent pathway. Plays a major role in the determination of host range restriction and virulence. Class I viral fusion protein. Responsible for penetration of the virus into the cell cytoplasm by mediating the fusion of the membrane of the endocytosed virus particle with the endosomal membrane. Low pH in endosomes induces an irreversible conformational change in HA2, releasing the fusion hydrophobic peptide. Several trimers are required to form a competent fusion pore.</text>
</comment>
<evidence type="ECO:0000256" key="1">
    <source>
        <dbReference type="ARBA" id="ARBA00004310"/>
    </source>
</evidence>
<comment type="subunit">
    <text evidence="22 23">Homotrimer of disulfide-linked HA1-HA2.</text>
</comment>
<dbReference type="GO" id="GO:0055036">
    <property type="term" value="C:virion membrane"/>
    <property type="evidence" value="ECO:0007669"/>
    <property type="project" value="UniProtKB-SubCell"/>
</dbReference>
<dbReference type="PRINTS" id="PR00330">
    <property type="entry name" value="HEMAGGLUTN1"/>
</dbReference>
<dbReference type="GO" id="GO:0046761">
    <property type="term" value="P:viral budding from plasma membrane"/>
    <property type="evidence" value="ECO:0007669"/>
    <property type="project" value="UniProtKB-UniRule"/>
</dbReference>
<feature type="lipid moiety-binding region" description="S-palmitoyl cysteine; by host" evidence="22">
    <location>
        <position position="554"/>
    </location>
</feature>
<keyword evidence="21 22" id="KW-1160">Virus entry into host cell</keyword>
<proteinExistence type="inferred from homology"/>
<dbReference type="GO" id="GO:0039654">
    <property type="term" value="P:fusion of virus membrane with host endosome membrane"/>
    <property type="evidence" value="ECO:0007669"/>
    <property type="project" value="UniProtKB-UniRule"/>
</dbReference>
<sequence length="565" mass="62871" precursor="true">MEVPVFALLVLTSICVQADRICVGYLSTNSSERVDTLLENNVPVTSSVDLVETNHTGTYCSLDGISPVHLGDCSFEGWILGNPACASNLGIREWSYLIEDPSAPHGLCYPGELDNNGELRHLFSGIKSFSRTELIAPTSWGAVNDGVTAACPDRGASSFYRNLVWFVKRGNSYPVIRGTYNNTTGRDVLVIWGIHHPVSTDEVRNLYAKDNPYTLASTSSWSKKYTLETGTRPGYNGQKSWMKIYWYLMHPGDSISFESNGGLLAPRYGYIIEEYGKGRIFQSRIRIAKCNTKCQTSVGGINTNKTFQNIERNALGDCPKYIKSGQLKLATGLRNVPAISNRGLFGAIAGFIEGGWPGLINGWYGFQHQNEQGTGIAADKESTQRAIDQITTKINNIIEKMNGNYDSIRGEFNQVEQRINMLADRIDDAVTDIWSYNAKLLVLLENDKTLDMHDANVRNLHDQVRRVLKANAIDEGNGCFELLHKCNDSCMETIRNGTYNHIEYEEESKLKRQEIEGIKLKSDDNVYKALSIYSCIASSIVLVGLILAFIMWACSSGSCRFNICI</sequence>
<keyword evidence="22" id="KW-1133">Transmembrane helix</keyword>
<evidence type="ECO:0000256" key="4">
    <source>
        <dbReference type="ARBA" id="ARBA00022510"/>
    </source>
</evidence>
<dbReference type="GO" id="GO:0020002">
    <property type="term" value="C:host cell plasma membrane"/>
    <property type="evidence" value="ECO:0007669"/>
    <property type="project" value="UniProtKB-SubCell"/>
</dbReference>
<comment type="PTM">
    <text evidence="22">Palmitoylated.</text>
</comment>
<keyword evidence="17 22" id="KW-1015">Disulfide bond</keyword>
<evidence type="ECO:0000256" key="19">
    <source>
        <dbReference type="ARBA" id="ARBA00023261"/>
    </source>
</evidence>
<evidence type="ECO:0000256" key="23">
    <source>
        <dbReference type="RuleBase" id="RU003324"/>
    </source>
</evidence>
<keyword evidence="18 22" id="KW-0325">Glycoprotein</keyword>
<evidence type="ECO:0000256" key="5">
    <source>
        <dbReference type="ARBA" id="ARBA00022511"/>
    </source>
</evidence>
<comment type="function">
    <text evidence="23">Binds to sialic acid-containing receptors on the cell surface, bringing about the attachment of the virus particle to the cell. This attachment induces virion internalization of about two third of the virus particles through clathrin-dependent endocytosis and about one third through a clathrin- and caveolin-independent pathway. Plays a major role in the determination of host range restriction and virulence. Class I viral fusion protein. Responsible for penetration of the virus into the cell cytoplasm by mediating the fusion of the membrane of the endocytosed virus particle with the endosomal membrane. Low pH in endosomes induces an irreversible conformational change in HA2, releasing the fusion hydrophobic peptide. Several trimers are required to form a competent fusion pore.</text>
</comment>
<dbReference type="GO" id="GO:0019064">
    <property type="term" value="P:fusion of virus membrane with host plasma membrane"/>
    <property type="evidence" value="ECO:0007669"/>
    <property type="project" value="InterPro"/>
</dbReference>
<dbReference type="InterPro" id="IPR001364">
    <property type="entry name" value="Hemagglutn_influenz_A/B"/>
</dbReference>
<feature type="disulfide bond" evidence="22">
    <location>
        <begin position="294"/>
        <end position="318"/>
    </location>
</feature>
<dbReference type="HAMAP" id="MF_04072">
    <property type="entry name" value="INFV_HEMA"/>
    <property type="match status" value="1"/>
</dbReference>
<evidence type="ECO:0000256" key="6">
    <source>
        <dbReference type="ARBA" id="ARBA00022546"/>
    </source>
</evidence>
<keyword evidence="19 22" id="KW-1167">Clathrin- and caveolin-independent endocytosis of virus by host</keyword>
<evidence type="ECO:0000256" key="13">
    <source>
        <dbReference type="ARBA" id="ARBA00022879"/>
    </source>
</evidence>
<name>A0A346HCG5_9INFA</name>
<feature type="transmembrane region" description="Helical" evidence="22">
    <location>
        <begin position="530"/>
        <end position="553"/>
    </location>
</feature>
<dbReference type="InterPro" id="IPR013828">
    <property type="entry name" value="Hemagglutn_HA1_a/b_dom_sf"/>
</dbReference>
<keyword evidence="12 22" id="KW-1043">Host membrane</keyword>
<dbReference type="PRINTS" id="PR00329">
    <property type="entry name" value="HEMAGGLUTN12"/>
</dbReference>
<feature type="coiled-coil region" evidence="24">
    <location>
        <begin position="380"/>
        <end position="418"/>
    </location>
</feature>
<keyword evidence="7 22" id="KW-1165">Clathrin-mediated endocytosis of virus by host</keyword>
<evidence type="ECO:0000256" key="12">
    <source>
        <dbReference type="ARBA" id="ARBA00022870"/>
    </source>
</evidence>
<keyword evidence="3 22" id="KW-1168">Fusion of virus membrane with host membrane</keyword>
<evidence type="ECO:0000256" key="11">
    <source>
        <dbReference type="ARBA" id="ARBA00022844"/>
    </source>
</evidence>
<keyword evidence="6 22" id="KW-0348">Hemagglutinin</keyword>
<evidence type="ECO:0000256" key="2">
    <source>
        <dbReference type="ARBA" id="ARBA00006321"/>
    </source>
</evidence>
<keyword evidence="14 22" id="KW-1164">Virus endocytosis by host</keyword>
<keyword evidence="13 22" id="KW-0261">Viral envelope protein</keyword>
<dbReference type="GO" id="GO:0075512">
    <property type="term" value="P:clathrin-dependent endocytosis of virus by host cell"/>
    <property type="evidence" value="ECO:0007669"/>
    <property type="project" value="UniProtKB-UniRule"/>
</dbReference>
<evidence type="ECO:0000256" key="14">
    <source>
        <dbReference type="ARBA" id="ARBA00022890"/>
    </source>
</evidence>
<feature type="site" description="Cleavage; by host" evidence="22">
    <location>
        <begin position="342"/>
        <end position="343"/>
    </location>
</feature>
<dbReference type="InterPro" id="IPR000149">
    <property type="entry name" value="Hemagglutn_influenz_A"/>
</dbReference>
<dbReference type="GO" id="GO:0046789">
    <property type="term" value="F:host cell surface receptor binding"/>
    <property type="evidence" value="ECO:0007669"/>
    <property type="project" value="UniProtKB-UniRule"/>
</dbReference>
<protein>
    <recommendedName>
        <fullName evidence="22">Hemagglutinin</fullName>
    </recommendedName>
    <component>
        <recommendedName>
            <fullName evidence="22">Hemagglutinin HA1 chain</fullName>
        </recommendedName>
    </component>
    <component>
        <recommendedName>
            <fullName evidence="22">Hemagglutinin HA2 chain</fullName>
        </recommendedName>
    </component>
</protein>
<dbReference type="Gene3D" id="3.90.209.20">
    <property type="match status" value="1"/>
</dbReference>
<feature type="lipid moiety-binding region" description="S-palmitoyl cysteine; by host" evidence="22">
    <location>
        <position position="564"/>
    </location>
</feature>
<keyword evidence="20 22" id="KW-0449">Lipoprotein</keyword>
<comment type="subcellular location">
    <subcellularLocation>
        <location evidence="1 22">Host apical cell membrane</location>
        <topology evidence="1 22">Single-pass type I membrane protein</topology>
    </subcellularLocation>
    <subcellularLocation>
        <location evidence="22">Virion membrane</location>
        <topology evidence="22">Single-pass type I membrane protein</topology>
    </subcellularLocation>
    <text evidence="22">Targeted to the apical plasma membrane in epithelial polarized cells through a signal present in the transmembrane domain. Associated with glycosphingolipid- and cholesterol-enriched detergent-resistant lipid rafts.</text>
</comment>
<evidence type="ECO:0000256" key="17">
    <source>
        <dbReference type="ARBA" id="ARBA00023157"/>
    </source>
</evidence>
<feature type="disulfide bond" evidence="22">
    <location>
        <begin position="486"/>
        <end position="490"/>
    </location>
</feature>
<evidence type="ECO:0000256" key="20">
    <source>
        <dbReference type="ARBA" id="ARBA00023288"/>
    </source>
</evidence>
<keyword evidence="5 22" id="KW-1032">Host cell membrane</keyword>
<comment type="PTM">
    <text evidence="22">In natural infection, inactive HA is matured into HA1 and HA2 outside the cell by one or more trypsin-like, arginine-specific endoprotease secreted by the bronchial epithelial cells. One identified protease that may be involved in this process is secreted in lungs by club cells.</text>
</comment>
<comment type="similarity">
    <text evidence="2 22 23">Belongs to the influenza viruses hemagglutinin family.</text>
</comment>
<organism evidence="25">
    <name type="scientific">Influenza A virus</name>
    <dbReference type="NCBI Taxonomy" id="11320"/>
    <lineage>
        <taxon>Viruses</taxon>
        <taxon>Riboviria</taxon>
        <taxon>Orthornavirae</taxon>
        <taxon>Negarnaviricota</taxon>
        <taxon>Polyploviricotina</taxon>
        <taxon>Insthoviricetes</taxon>
        <taxon>Articulavirales</taxon>
        <taxon>Orthomyxoviridae</taxon>
        <taxon>Alphainfluenzavirus</taxon>
        <taxon>Alphainfluenzavirus influenzae</taxon>
    </lineage>
</organism>
<evidence type="ECO:0000256" key="24">
    <source>
        <dbReference type="SAM" id="Coils"/>
    </source>
</evidence>
<evidence type="ECO:0000256" key="10">
    <source>
        <dbReference type="ARBA" id="ARBA00022804"/>
    </source>
</evidence>
<evidence type="ECO:0000256" key="21">
    <source>
        <dbReference type="ARBA" id="ARBA00023296"/>
    </source>
</evidence>